<keyword evidence="6" id="KW-0106">Calcium</keyword>
<dbReference type="GO" id="GO:0046872">
    <property type="term" value="F:metal ion binding"/>
    <property type="evidence" value="ECO:0007669"/>
    <property type="project" value="UniProtKB-KW"/>
</dbReference>
<evidence type="ECO:0000256" key="3">
    <source>
        <dbReference type="ARBA" id="ARBA00022525"/>
    </source>
</evidence>
<dbReference type="InterPro" id="IPR016187">
    <property type="entry name" value="CTDL_fold"/>
</dbReference>
<dbReference type="InterPro" id="IPR018378">
    <property type="entry name" value="C-type_lectin_CS"/>
</dbReference>
<dbReference type="eggNOG" id="KOG4297">
    <property type="taxonomic scope" value="Eukaryota"/>
</dbReference>
<keyword evidence="11" id="KW-1185">Reference proteome</keyword>
<protein>
    <recommendedName>
        <fullName evidence="9">C-type lectin domain-containing protein</fullName>
    </recommendedName>
</protein>
<feature type="chain" id="PRO_5004365580" description="C-type lectin domain-containing protein" evidence="8">
    <location>
        <begin position="24"/>
        <end position="159"/>
    </location>
</feature>
<dbReference type="FunFam" id="3.10.100.10:FF:000015">
    <property type="entry name" value="C-type lectin Cal"/>
    <property type="match status" value="1"/>
</dbReference>
<evidence type="ECO:0000256" key="5">
    <source>
        <dbReference type="ARBA" id="ARBA00022734"/>
    </source>
</evidence>
<evidence type="ECO:0000256" key="7">
    <source>
        <dbReference type="ARBA" id="ARBA00023157"/>
    </source>
</evidence>
<feature type="signal peptide" evidence="8">
    <location>
        <begin position="1"/>
        <end position="23"/>
    </location>
</feature>
<evidence type="ECO:0000313" key="10">
    <source>
        <dbReference type="Ensembl" id="ENSACAP00000022612.1"/>
    </source>
</evidence>
<dbReference type="PROSITE" id="PS50041">
    <property type="entry name" value="C_TYPE_LECTIN_2"/>
    <property type="match status" value="1"/>
</dbReference>
<reference evidence="10" key="1">
    <citation type="submission" date="2009-12" db="EMBL/GenBank/DDBJ databases">
        <title>The Genome Sequence of Anolis carolinensis (Green Anole Lizard).</title>
        <authorList>
            <consortium name="The Genome Sequencing Platform"/>
            <person name="Di Palma F."/>
            <person name="Alfoldi J."/>
            <person name="Heiman D."/>
            <person name="Young S."/>
            <person name="Grabherr M."/>
            <person name="Johnson J."/>
            <person name="Lander E.S."/>
            <person name="Lindblad-Toh K."/>
        </authorList>
    </citation>
    <scope>NUCLEOTIDE SEQUENCE [LARGE SCALE GENOMIC DNA]</scope>
    <source>
        <strain evidence="10">JBL SC #1</strain>
    </source>
</reference>
<keyword evidence="8" id="KW-0732">Signal</keyword>
<evidence type="ECO:0000256" key="6">
    <source>
        <dbReference type="ARBA" id="ARBA00022837"/>
    </source>
</evidence>
<dbReference type="Gene3D" id="3.10.100.10">
    <property type="entry name" value="Mannose-Binding Protein A, subunit A"/>
    <property type="match status" value="1"/>
</dbReference>
<dbReference type="Proteomes" id="UP000001646">
    <property type="component" value="Unplaced"/>
</dbReference>
<dbReference type="GO" id="GO:0005576">
    <property type="term" value="C:extracellular region"/>
    <property type="evidence" value="ECO:0007669"/>
    <property type="project" value="UniProtKB-SubCell"/>
</dbReference>
<dbReference type="GO" id="GO:0038023">
    <property type="term" value="F:signaling receptor activity"/>
    <property type="evidence" value="ECO:0000318"/>
    <property type="project" value="GO_Central"/>
</dbReference>
<keyword evidence="3" id="KW-0964">Secreted</keyword>
<dbReference type="SUPFAM" id="SSF56436">
    <property type="entry name" value="C-type lectin-like"/>
    <property type="match status" value="1"/>
</dbReference>
<dbReference type="InterPro" id="IPR016186">
    <property type="entry name" value="C-type_lectin-like/link_sf"/>
</dbReference>
<evidence type="ECO:0000256" key="4">
    <source>
        <dbReference type="ARBA" id="ARBA00022723"/>
    </source>
</evidence>
<dbReference type="PROSITE" id="PS00615">
    <property type="entry name" value="C_TYPE_LECTIN_1"/>
    <property type="match status" value="1"/>
</dbReference>
<evidence type="ECO:0000313" key="11">
    <source>
        <dbReference type="Proteomes" id="UP000001646"/>
    </source>
</evidence>
<proteinExistence type="inferred from homology"/>
<dbReference type="InParanoid" id="R4GBD9"/>
<keyword evidence="5" id="KW-0430">Lectin</keyword>
<evidence type="ECO:0000256" key="1">
    <source>
        <dbReference type="ARBA" id="ARBA00004613"/>
    </source>
</evidence>
<dbReference type="Pfam" id="PF00059">
    <property type="entry name" value="Lectin_C"/>
    <property type="match status" value="1"/>
</dbReference>
<evidence type="ECO:0000259" key="9">
    <source>
        <dbReference type="PROSITE" id="PS50041"/>
    </source>
</evidence>
<accession>R4GBD9</accession>
<keyword evidence="4" id="KW-0479">Metal-binding</keyword>
<reference evidence="10" key="2">
    <citation type="submission" date="2025-08" db="UniProtKB">
        <authorList>
            <consortium name="Ensembl"/>
        </authorList>
    </citation>
    <scope>IDENTIFICATION</scope>
</reference>
<feature type="domain" description="C-type lectin" evidence="9">
    <location>
        <begin position="33"/>
        <end position="155"/>
    </location>
</feature>
<evidence type="ECO:0000256" key="8">
    <source>
        <dbReference type="SAM" id="SignalP"/>
    </source>
</evidence>
<comment type="subcellular location">
    <subcellularLocation>
        <location evidence="1">Secreted</location>
    </subcellularLocation>
</comment>
<dbReference type="FunCoup" id="R4GBD9">
    <property type="interactions" value="2"/>
</dbReference>
<dbReference type="Bgee" id="ENSACAG00000028716">
    <property type="expression patterns" value="Expressed in skeletal muscle tissue and 2 other cell types or tissues"/>
</dbReference>
<dbReference type="HOGENOM" id="CLU_049894_10_1_1"/>
<dbReference type="PANTHER" id="PTHR22803">
    <property type="entry name" value="MANNOSE, PHOSPHOLIPASE, LECTIN RECEPTOR RELATED"/>
    <property type="match status" value="1"/>
</dbReference>
<dbReference type="InterPro" id="IPR001304">
    <property type="entry name" value="C-type_lectin-like"/>
</dbReference>
<dbReference type="InterPro" id="IPR050111">
    <property type="entry name" value="C-type_lectin/snaclec_domain"/>
</dbReference>
<dbReference type="GeneTree" id="ENSGT00940000162818"/>
<reference evidence="10" key="3">
    <citation type="submission" date="2025-09" db="UniProtKB">
        <authorList>
            <consortium name="Ensembl"/>
        </authorList>
    </citation>
    <scope>IDENTIFICATION</scope>
</reference>
<name>R4GBD9_ANOCA</name>
<keyword evidence="7" id="KW-1015">Disulfide bond</keyword>
<comment type="similarity">
    <text evidence="2">Belongs to the true venom lectin family.</text>
</comment>
<dbReference type="GO" id="GO:0030246">
    <property type="term" value="F:carbohydrate binding"/>
    <property type="evidence" value="ECO:0007669"/>
    <property type="project" value="UniProtKB-KW"/>
</dbReference>
<sequence length="159" mass="18376">MFGLHLSLCGLLVVTFFPQGSQGIKCENGWFPYERSCYGYFQDKVTWNEAELECLSQGAESHLASILNEKEMNAVSNSLQHLFKIETPIWIGLYDKGGTHRRWRWIDLSAVNYAPWGKNEPNNKNGKEDCAAMRPTNLTQWNDENCNMRYNYLCKITKP</sequence>
<dbReference type="SMART" id="SM00034">
    <property type="entry name" value="CLECT"/>
    <property type="match status" value="1"/>
</dbReference>
<dbReference type="AlphaFoldDB" id="R4GBD9"/>
<evidence type="ECO:0000256" key="2">
    <source>
        <dbReference type="ARBA" id="ARBA00006250"/>
    </source>
</evidence>
<dbReference type="PRINTS" id="PR01504">
    <property type="entry name" value="PNCREATITSAP"/>
</dbReference>
<dbReference type="Ensembl" id="ENSACAT00000030029.2">
    <property type="protein sequence ID" value="ENSACAP00000022612.1"/>
    <property type="gene ID" value="ENSACAG00000028716.2"/>
</dbReference>
<organism evidence="10 11">
    <name type="scientific">Anolis carolinensis</name>
    <name type="common">Green anole</name>
    <name type="synonym">American chameleon</name>
    <dbReference type="NCBI Taxonomy" id="28377"/>
    <lineage>
        <taxon>Eukaryota</taxon>
        <taxon>Metazoa</taxon>
        <taxon>Chordata</taxon>
        <taxon>Craniata</taxon>
        <taxon>Vertebrata</taxon>
        <taxon>Euteleostomi</taxon>
        <taxon>Lepidosauria</taxon>
        <taxon>Squamata</taxon>
        <taxon>Bifurcata</taxon>
        <taxon>Unidentata</taxon>
        <taxon>Episquamata</taxon>
        <taxon>Toxicofera</taxon>
        <taxon>Iguania</taxon>
        <taxon>Dactyloidae</taxon>
        <taxon>Anolis</taxon>
    </lineage>
</organism>